<evidence type="ECO:0000313" key="1">
    <source>
        <dbReference type="EMBL" id="EEY94045.1"/>
    </source>
</evidence>
<dbReference type="EMBL" id="GG705011">
    <property type="protein sequence ID" value="EEY94045.1"/>
    <property type="molecule type" value="Genomic_DNA"/>
</dbReference>
<proteinExistence type="predicted"/>
<accession>D0SJM3</accession>
<dbReference type="Proteomes" id="UP000018442">
    <property type="component" value="Unassembled WGS sequence"/>
</dbReference>
<sequence length="102" mass="11703">MRCNMADYLEQIDVIVHNQVKEAIKNFEPQLSILKSKDDLLAFAYNNDYDACVGYKKLSELIVEELGVVDDHIEGINNFESLWLKLKDEVEQAIATAKQKLD</sequence>
<dbReference type="HOGENOM" id="CLU_2271287_0_0_6"/>
<organism evidence="1 2">
    <name type="scientific">Acinetobacter junii SH205</name>
    <dbReference type="NCBI Taxonomy" id="575587"/>
    <lineage>
        <taxon>Bacteria</taxon>
        <taxon>Pseudomonadati</taxon>
        <taxon>Pseudomonadota</taxon>
        <taxon>Gammaproteobacteria</taxon>
        <taxon>Moraxellales</taxon>
        <taxon>Moraxellaceae</taxon>
        <taxon>Acinetobacter</taxon>
    </lineage>
</organism>
<gene>
    <name evidence="1" type="ORF">HMPREF0026_01321</name>
</gene>
<reference evidence="2" key="1">
    <citation type="journal article" date="2012" name="PLoS ONE">
        <title>The success of Acinetobacter species; genetic, metabolic and virulence attributes.</title>
        <authorList>
            <person name="Peleg A.Y."/>
            <person name="de Breij A."/>
            <person name="Adams M.D."/>
            <person name="Cerqueira G.M."/>
            <person name="Mocali S."/>
            <person name="Galardini M."/>
            <person name="Nibbering P.H."/>
            <person name="Earl A.M."/>
            <person name="Ward D.V."/>
            <person name="Paterson D.L."/>
            <person name="Seifert H."/>
            <person name="Dijkshoorn L."/>
        </authorList>
    </citation>
    <scope>NUCLEOTIDE SEQUENCE [LARGE SCALE GENOMIC DNA]</scope>
    <source>
        <strain evidence="2">SH205</strain>
    </source>
</reference>
<dbReference type="AlphaFoldDB" id="D0SJM3"/>
<evidence type="ECO:0000313" key="2">
    <source>
        <dbReference type="Proteomes" id="UP000018442"/>
    </source>
</evidence>
<name>D0SJM3_ACIJU</name>
<protein>
    <submittedName>
        <fullName evidence="1">Uncharacterized protein</fullName>
    </submittedName>
</protein>